<name>A0A4U7L170_9BASI</name>
<feature type="region of interest" description="Disordered" evidence="1">
    <location>
        <begin position="1187"/>
        <end position="1218"/>
    </location>
</feature>
<proteinExistence type="predicted"/>
<protein>
    <submittedName>
        <fullName evidence="3">Uncharacterized protein</fullName>
    </submittedName>
</protein>
<keyword evidence="2" id="KW-1133">Transmembrane helix</keyword>
<feature type="compositionally biased region" description="Low complexity" evidence="1">
    <location>
        <begin position="490"/>
        <end position="499"/>
    </location>
</feature>
<reference evidence="3 4" key="1">
    <citation type="submission" date="2019-05" db="EMBL/GenBank/DDBJ databases">
        <title>Sporisorium graminicola CBS 10092 draft sequencing and annotation.</title>
        <authorList>
            <person name="Solano-Gonzalez S."/>
            <person name="Caddick M.X."/>
            <person name="Darby A."/>
        </authorList>
    </citation>
    <scope>NUCLEOTIDE SEQUENCE [LARGE SCALE GENOMIC DNA]</scope>
    <source>
        <strain evidence="3 4">CBS 10092</strain>
    </source>
</reference>
<evidence type="ECO:0000256" key="1">
    <source>
        <dbReference type="SAM" id="MobiDB-lite"/>
    </source>
</evidence>
<comment type="caution">
    <text evidence="3">The sequence shown here is derived from an EMBL/GenBank/DDBJ whole genome shotgun (WGS) entry which is preliminary data.</text>
</comment>
<dbReference type="Proteomes" id="UP000306050">
    <property type="component" value="Chromosome SGRAM_1"/>
</dbReference>
<feature type="compositionally biased region" description="Low complexity" evidence="1">
    <location>
        <begin position="348"/>
        <end position="361"/>
    </location>
</feature>
<feature type="region of interest" description="Disordered" evidence="1">
    <location>
        <begin position="475"/>
        <end position="499"/>
    </location>
</feature>
<feature type="region of interest" description="Disordered" evidence="1">
    <location>
        <begin position="875"/>
        <end position="928"/>
    </location>
</feature>
<feature type="region of interest" description="Disordered" evidence="1">
    <location>
        <begin position="324"/>
        <end position="400"/>
    </location>
</feature>
<feature type="compositionally biased region" description="Polar residues" evidence="1">
    <location>
        <begin position="819"/>
        <end position="829"/>
    </location>
</feature>
<feature type="compositionally biased region" description="Polar residues" evidence="1">
    <location>
        <begin position="720"/>
        <end position="731"/>
    </location>
</feature>
<gene>
    <name evidence="3" type="ORF">EX895_000983</name>
</gene>
<keyword evidence="2" id="KW-0812">Transmembrane</keyword>
<dbReference type="KEGG" id="sgra:EX895_000983"/>
<organism evidence="3 4">
    <name type="scientific">Sporisorium graminicola</name>
    <dbReference type="NCBI Taxonomy" id="280036"/>
    <lineage>
        <taxon>Eukaryota</taxon>
        <taxon>Fungi</taxon>
        <taxon>Dikarya</taxon>
        <taxon>Basidiomycota</taxon>
        <taxon>Ustilaginomycotina</taxon>
        <taxon>Ustilaginomycetes</taxon>
        <taxon>Ustilaginales</taxon>
        <taxon>Ustilaginaceae</taxon>
        <taxon>Sporisorium</taxon>
    </lineage>
</organism>
<feature type="region of interest" description="Disordered" evidence="1">
    <location>
        <begin position="139"/>
        <end position="211"/>
    </location>
</feature>
<feature type="compositionally biased region" description="Acidic residues" evidence="1">
    <location>
        <begin position="1029"/>
        <end position="1045"/>
    </location>
</feature>
<evidence type="ECO:0000313" key="4">
    <source>
        <dbReference type="Proteomes" id="UP000306050"/>
    </source>
</evidence>
<feature type="compositionally biased region" description="Basic and acidic residues" evidence="1">
    <location>
        <begin position="1204"/>
        <end position="1214"/>
    </location>
</feature>
<keyword evidence="4" id="KW-1185">Reference proteome</keyword>
<accession>A0A4U7L170</accession>
<feature type="region of interest" description="Disordered" evidence="1">
    <location>
        <begin position="800"/>
        <end position="842"/>
    </location>
</feature>
<feature type="compositionally biased region" description="Basic and acidic residues" evidence="1">
    <location>
        <begin position="194"/>
        <end position="205"/>
    </location>
</feature>
<dbReference type="OrthoDB" id="2553852at2759"/>
<feature type="compositionally biased region" description="Pro residues" evidence="1">
    <location>
        <begin position="362"/>
        <end position="376"/>
    </location>
</feature>
<feature type="compositionally biased region" description="Low complexity" evidence="1">
    <location>
        <begin position="1098"/>
        <end position="1115"/>
    </location>
</feature>
<feature type="transmembrane region" description="Helical" evidence="2">
    <location>
        <begin position="53"/>
        <end position="69"/>
    </location>
</feature>
<evidence type="ECO:0000256" key="2">
    <source>
        <dbReference type="SAM" id="Phobius"/>
    </source>
</evidence>
<feature type="region of interest" description="Disordered" evidence="1">
    <location>
        <begin position="227"/>
        <end position="262"/>
    </location>
</feature>
<feature type="region of interest" description="Disordered" evidence="1">
    <location>
        <begin position="978"/>
        <end position="1155"/>
    </location>
</feature>
<feature type="compositionally biased region" description="Low complexity" evidence="1">
    <location>
        <begin position="391"/>
        <end position="400"/>
    </location>
</feature>
<feature type="region of interest" description="Disordered" evidence="1">
    <location>
        <begin position="712"/>
        <end position="731"/>
    </location>
</feature>
<dbReference type="RefSeq" id="XP_029742969.1">
    <property type="nucleotide sequence ID" value="XM_029881583.1"/>
</dbReference>
<evidence type="ECO:0000313" key="3">
    <source>
        <dbReference type="EMBL" id="TKY90984.1"/>
    </source>
</evidence>
<dbReference type="GeneID" id="40723878"/>
<feature type="region of interest" description="Disordered" evidence="1">
    <location>
        <begin position="662"/>
        <end position="701"/>
    </location>
</feature>
<feature type="region of interest" description="Disordered" evidence="1">
    <location>
        <begin position="760"/>
        <end position="780"/>
    </location>
</feature>
<feature type="transmembrane region" description="Helical" evidence="2">
    <location>
        <begin position="22"/>
        <end position="41"/>
    </location>
</feature>
<sequence>MSSTGAVAAAGGGGLSTLSTSLLAAACTAVVAAVIFVAVALRRYLRAKKRKSLMIAASPAPSSAAAIYAQHVKDKSISTEDIGEPHLTYAPERAHNAQHDLAKLSFAQKTALSMRQQNFIPIKPFPSPKFPKAALLSPRLQPPVSAESPAPRTPKSPGLTELAMSPGPSILLKPLVYGKSPRIPSPSPSSASTGDKKKASPEQKKKLTRSAVPSLLLRSLGVLPDFSAGSPNKASLQEDKETLADAEAQASNDSKDAEEPSLTPILDLGIDFGNDETFEQSLQLRGGFSFDEPRALGLGSSVPASKPAQAQSTQMTAGMQSLIEALSPPPPETATLSGFRASPPAKQSTLLLSSTSSARSPLPTPPPSAGLPPAPTSAPMYKLPSNGSMQSKSSRTTAVSAATSAPDSFHSATGSIGQICISMPPIDSVPSPRLGVDEDQSSYRPLSLGLGPSKSPSQGTFTNILNGLRKVPSRGQEVDLEAGNSSIDESATSRSYSSDAISYSSSQTSVDLEAITSIGKANLVPAASVPPLPLMPVSLKMSGDKTAKANTSTVFEDEKDASVADAVPPRPMRKRASTLGALEGPKLTMPDLMHPRAAPLPPSDGMPAKMVSPSINIESVQVNRASITNLKAKSSDHLPLTGSAMSAAMNFKSPYHRTLIPDPPIDGTHLSPGLGADSPILAQFSPKVRGSSPSASPKPGFAESLKARLSLSRKSLTSSPGVASKNSTPRLSTINQFPKPNGDGFHSFAVGEGVADATPKIGSSKIPARPATSPRLGQQGSEAGLGFSSPAILFNGQEMEPTKPLRFKKPSSAGGRLGSSPQSIYSAASPSPMLHTGQWGTVPGGKEDKMEVAFSPLVAGGDLSPAGEQIEFGVASSPSFCDTPAAPARTLQDLPASSAPTSPEMGETTPRPNSSSDAGALAGEDEDLEHFSYRDSMVSVAASTISIMSNSTCMSDAVGEDLDQAADRRTKLLASVQQNLAKSKAKDAKRDSQAAQRFRKSLMSQTSSLRNIPEEVSGGVPTMGLGLFESEEEQEDDDEDRETLEDSPPSSVAGSSYERKKPNSLVLMPLHDSRLSDPLTPPLTPIDATAAHKESGHATTPSTSSASSFASSAASVPRRMRPSRDRLAPIDTGAANRLSPHSEQRDGATSPSSLKLRPLSLAASLHGGDASPMKRFERPAFSPALSANVPSPIPAAHMSGPNDRSSRFNEEGRSVRSTTYRQGGVLPTISSKGALDTGRALHAEPSLTHSDSSASMGSMTSSLGSFSRMHNFPSPVKSTFGYSHGLGKAMGMRQTLGSRGSVMSDMPDLTSSMSTQSFASSTVAVGRIGYKTSDLSVTGM</sequence>
<dbReference type="EMBL" id="SRRM01000002">
    <property type="protein sequence ID" value="TKY90984.1"/>
    <property type="molecule type" value="Genomic_DNA"/>
</dbReference>
<keyword evidence="2" id="KW-0472">Membrane</keyword>